<feature type="domain" description="BTB" evidence="2">
    <location>
        <begin position="32"/>
        <end position="94"/>
    </location>
</feature>
<dbReference type="SMART" id="SM00225">
    <property type="entry name" value="BTB"/>
    <property type="match status" value="2"/>
</dbReference>
<accession>A0A1X6MLB7</accession>
<sequence length="500" mass="55296">MLDSKSDARAGVQNAATGPTEIAPRPFDRADADVILRSSDHIDFHVHRAKLSIASSFFNAMFSLPQTSDTHLDVQIVDVTEDSSTMNAILRMCYPVVDRSISSFAVLSSALRAALKYDMELAVELCKQSLRLWVHSQPLQVYAVACRVEDESIARLAAVKLLLRYIRGDIGKDGAAFLTFCHPESPPMPELDILGDTVTHVAPTSALPADADCPILFADAQAIVLIVTADERQLRVAKEVIALASPILSEMLSRAQDATKHCNEDNEQNVPMLHVEESSQIINHLLRILHPSLIPSPIDATILPNLLQVAIKYKMEKVVWFLRQQFDSLSASEPLRLYLLAASHGWKKEACTAAKAALDQRFVDLEKTYVSELEVAPAGPYYRLLKYHQACGEAASVVKISDFKVEDLHSYHYHRDCHWRGTAHVQQLGRWLQERPAPSGFIAGLVATGTENVNGPGYCDVPVSFVEDITFLSQVFDRGREIEAAIAKASALFIVYNTQP</sequence>
<dbReference type="InterPro" id="IPR011333">
    <property type="entry name" value="SKP1/BTB/POZ_sf"/>
</dbReference>
<dbReference type="STRING" id="670580.A0A1X6MLB7"/>
<dbReference type="RefSeq" id="XP_024333810.1">
    <property type="nucleotide sequence ID" value="XM_024487268.1"/>
</dbReference>
<dbReference type="PROSITE" id="PS50097">
    <property type="entry name" value="BTB"/>
    <property type="match status" value="1"/>
</dbReference>
<protein>
    <recommendedName>
        <fullName evidence="2">BTB domain-containing protein</fullName>
    </recommendedName>
</protein>
<proteinExistence type="predicted"/>
<dbReference type="PANTHER" id="PTHR22744:SF17">
    <property type="entry name" value="BTB DOMAIN-CONTAINING PROTEIN"/>
    <property type="match status" value="1"/>
</dbReference>
<evidence type="ECO:0000259" key="2">
    <source>
        <dbReference type="PROSITE" id="PS50097"/>
    </source>
</evidence>
<evidence type="ECO:0000313" key="3">
    <source>
        <dbReference type="EMBL" id="OSX57016.1"/>
    </source>
</evidence>
<dbReference type="Gene3D" id="3.30.710.10">
    <property type="entry name" value="Potassium Channel Kv1.1, Chain A"/>
    <property type="match status" value="2"/>
</dbReference>
<keyword evidence="4" id="KW-1185">Reference proteome</keyword>
<organism evidence="3 4">
    <name type="scientific">Postia placenta MAD-698-R-SB12</name>
    <dbReference type="NCBI Taxonomy" id="670580"/>
    <lineage>
        <taxon>Eukaryota</taxon>
        <taxon>Fungi</taxon>
        <taxon>Dikarya</taxon>
        <taxon>Basidiomycota</taxon>
        <taxon>Agaricomycotina</taxon>
        <taxon>Agaricomycetes</taxon>
        <taxon>Polyporales</taxon>
        <taxon>Adustoporiaceae</taxon>
        <taxon>Rhodonia</taxon>
    </lineage>
</organism>
<dbReference type="GeneID" id="36332217"/>
<reference evidence="3 4" key="1">
    <citation type="submission" date="2017-04" db="EMBL/GenBank/DDBJ databases">
        <title>Genome Sequence of the Model Brown-Rot Fungus Postia placenta SB12.</title>
        <authorList>
            <consortium name="DOE Joint Genome Institute"/>
            <person name="Gaskell J."/>
            <person name="Kersten P."/>
            <person name="Larrondo L.F."/>
            <person name="Canessa P."/>
            <person name="Martinez D."/>
            <person name="Hibbett D."/>
            <person name="Schmoll M."/>
            <person name="Kubicek C.P."/>
            <person name="Martinez A.T."/>
            <person name="Yadav J."/>
            <person name="Master E."/>
            <person name="Magnuson J.K."/>
            <person name="James T."/>
            <person name="Yaver D."/>
            <person name="Berka R."/>
            <person name="Labutti K."/>
            <person name="Lipzen A."/>
            <person name="Aerts A."/>
            <person name="Barry K."/>
            <person name="Henrissat B."/>
            <person name="Blanchette R."/>
            <person name="Grigoriev I."/>
            <person name="Cullen D."/>
        </authorList>
    </citation>
    <scope>NUCLEOTIDE SEQUENCE [LARGE SCALE GENOMIC DNA]</scope>
    <source>
        <strain evidence="3 4">MAD-698-R-SB12</strain>
    </source>
</reference>
<dbReference type="Proteomes" id="UP000194127">
    <property type="component" value="Unassembled WGS sequence"/>
</dbReference>
<dbReference type="EMBL" id="KZ110610">
    <property type="protein sequence ID" value="OSX57016.1"/>
    <property type="molecule type" value="Genomic_DNA"/>
</dbReference>
<dbReference type="InterPro" id="IPR000210">
    <property type="entry name" value="BTB/POZ_dom"/>
</dbReference>
<dbReference type="OrthoDB" id="3164835at2759"/>
<dbReference type="Pfam" id="PF00651">
    <property type="entry name" value="BTB"/>
    <property type="match status" value="2"/>
</dbReference>
<dbReference type="SUPFAM" id="SSF54695">
    <property type="entry name" value="POZ domain"/>
    <property type="match status" value="1"/>
</dbReference>
<feature type="region of interest" description="Disordered" evidence="1">
    <location>
        <begin position="1"/>
        <end position="23"/>
    </location>
</feature>
<dbReference type="AlphaFoldDB" id="A0A1X6MLB7"/>
<dbReference type="PANTHER" id="PTHR22744">
    <property type="entry name" value="HELIX LOOP HELIX PROTEIN 21-RELATED"/>
    <property type="match status" value="1"/>
</dbReference>
<evidence type="ECO:0000313" key="4">
    <source>
        <dbReference type="Proteomes" id="UP000194127"/>
    </source>
</evidence>
<evidence type="ECO:0000256" key="1">
    <source>
        <dbReference type="SAM" id="MobiDB-lite"/>
    </source>
</evidence>
<gene>
    <name evidence="3" type="ORF">POSPLADRAFT_1158028</name>
</gene>
<dbReference type="CDD" id="cd18186">
    <property type="entry name" value="BTB_POZ_ZBTB_KLHL-like"/>
    <property type="match status" value="1"/>
</dbReference>
<name>A0A1X6MLB7_9APHY</name>